<dbReference type="Proteomes" id="UP000069135">
    <property type="component" value="Chromosome"/>
</dbReference>
<keyword evidence="7" id="KW-0449">Lipoprotein</keyword>
<keyword evidence="3" id="KW-1015">Disulfide bond</keyword>
<gene>
    <name evidence="7" type="ORF">PeribacterD1_0153</name>
</gene>
<organism evidence="7 8">
    <name type="scientific">Candidatus Peribacter riflensis</name>
    <dbReference type="NCBI Taxonomy" id="1735162"/>
    <lineage>
        <taxon>Bacteria</taxon>
        <taxon>Candidatus Peregrinibacteriota</taxon>
        <taxon>Candidatus Peribacteria</taxon>
        <taxon>Candidatus Peribacterales</taxon>
        <taxon>Candidatus Peribacteraceae</taxon>
        <taxon>Candidatus Peribacter</taxon>
    </lineage>
</organism>
<sequence>MFPLFLLGLLVSAASAQSEPFLDTVHHPQAGPIEELRTRGIAQGYGNGIFRPDTPINRAEFLKLVTLAVFGRMYVTDTTACFADFQDEVQWYWMTACVAKEAGLIDGYPDGTFRGGQTVNLAEALKMAEMAWQMPLPQYFREPDHWYDPFFDAVADRGIAEYFLHTPGHLLTRGDAAWLLVALGQPLATVEQRASSRSSAFSTSSVSSPSIHGVCGNGRREGTEQCDDGNREDGDGCSSICIIVPETIQHSAIRLDQRSLGEDTRAGGSSQTVLFSFDANARWQDAILTGLKLEAELGALSAAVNYRLYEDVDGDGRPESIVGSGIVREGVLSFSGLDARIFIIRGKRFEIRADLVQAAGSVALGFRTTDSAYVEAVGALDGRELIGIRTDDGGCPRTDNCWIAVYTKESETVTVAERGNLFVREATAPTRSHQLLAGGKTGDLLRLSFRATDEEITVRRLAIRGATDAVEQIEFYDPGIATPFAIAHTSGCRTPATGQFCTSVNFSVHKDIVRDVIVRAVLKPADDGAVSGDAVTLMLTPGTSVSDPAVEATGVASQEDLVQNDGDFSAEGEIFIGRAAAGGNNAIESSTHDVVHSGIASITNAATEFDGAVVPTGLRTFGSFRFRAHEKPATARGSRSVHLTDLTFDVTATSVRFQTGSFVLINTIAPTIASTCTETGITGAFTVTCSAFVAEGVHAIIPFGDYVTLGLRGYIESSKTVPSGTSMLQVSLVNFNDRSAAGSVVWNDGTTTFEWVDSDASDVRSTLYQTP</sequence>
<dbReference type="STRING" id="1735162.PeribacterB2_0153"/>
<dbReference type="EMBL" id="CP013065">
    <property type="protein sequence ID" value="ALM12855.1"/>
    <property type="molecule type" value="Genomic_DNA"/>
</dbReference>
<dbReference type="InterPro" id="IPR001119">
    <property type="entry name" value="SLH_dom"/>
</dbReference>
<feature type="compositionally biased region" description="Basic and acidic residues" evidence="4">
    <location>
        <begin position="218"/>
        <end position="232"/>
    </location>
</feature>
<keyword evidence="1 5" id="KW-0732">Signal</keyword>
<dbReference type="PROSITE" id="PS51272">
    <property type="entry name" value="SLH"/>
    <property type="match status" value="1"/>
</dbReference>
<evidence type="ECO:0000256" key="2">
    <source>
        <dbReference type="ARBA" id="ARBA00022737"/>
    </source>
</evidence>
<evidence type="ECO:0000313" key="7">
    <source>
        <dbReference type="EMBL" id="ALM12855.1"/>
    </source>
</evidence>
<accession>A0A0S1SFR6</accession>
<evidence type="ECO:0000259" key="6">
    <source>
        <dbReference type="PROSITE" id="PS51272"/>
    </source>
</evidence>
<evidence type="ECO:0000256" key="3">
    <source>
        <dbReference type="ARBA" id="ARBA00023157"/>
    </source>
</evidence>
<feature type="region of interest" description="Disordered" evidence="4">
    <location>
        <begin position="212"/>
        <end position="232"/>
    </location>
</feature>
<evidence type="ECO:0000313" key="8">
    <source>
        <dbReference type="Proteomes" id="UP000069135"/>
    </source>
</evidence>
<protein>
    <submittedName>
        <fullName evidence="7">Putative lipoprotein</fullName>
    </submittedName>
</protein>
<evidence type="ECO:0000256" key="1">
    <source>
        <dbReference type="ARBA" id="ARBA00022729"/>
    </source>
</evidence>
<accession>A0A0S1SRE2</accession>
<dbReference type="KEGG" id="prf:PeribacterA2_0153"/>
<accession>A0A0S1SDR7</accession>
<accession>A0A0S1SMU9</accession>
<accession>A0A0S1SVJ0</accession>
<dbReference type="AlphaFoldDB" id="A0A0S1SMU9"/>
<feature type="domain" description="SLH" evidence="6">
    <location>
        <begin position="16"/>
        <end position="79"/>
    </location>
</feature>
<reference evidence="7 8" key="2">
    <citation type="journal article" date="2016" name="PeerJ">
        <title>Analysis of five complete genome sequences for members of the class Peribacteria in the recently recognized Peregrinibacteria bacterial phylum.</title>
        <authorList>
            <person name="Anantharaman K."/>
            <person name="Brown C.T."/>
            <person name="Burstein D."/>
            <person name="Castelle C.J."/>
            <person name="Probst A.J."/>
            <person name="Thomas B.C."/>
            <person name="Williams K.H."/>
            <person name="Banfield J.F."/>
        </authorList>
    </citation>
    <scope>NUCLEOTIDE SEQUENCE [LARGE SCALE GENOMIC DNA]</scope>
    <source>
        <strain evidence="7">RIFOXYD1_FULL_PER-ii_59_16</strain>
    </source>
</reference>
<proteinExistence type="predicted"/>
<reference evidence="8" key="1">
    <citation type="submission" date="2015-10" db="EMBL/GenBank/DDBJ databases">
        <title>Analysis of five complete genome sequences for members of the class Peribacteria in the recently recognized Peregrinibacteria bacterial phylum.</title>
        <authorList>
            <person name="Anantharaman K."/>
            <person name="Brown C.T."/>
            <person name="Burstein D."/>
            <person name="Castelle C.J."/>
            <person name="Probst A.J."/>
            <person name="Thomas B.C."/>
            <person name="Williams K.H."/>
            <person name="Banfield J.F."/>
        </authorList>
    </citation>
    <scope>NUCLEOTIDE SEQUENCE [LARGE SCALE GENOMIC DNA]</scope>
</reference>
<dbReference type="NCBIfam" id="TIGR02232">
    <property type="entry name" value="myxo_disulf_rpt"/>
    <property type="match status" value="1"/>
</dbReference>
<dbReference type="InterPro" id="IPR011936">
    <property type="entry name" value="Myxo_disulph_rpt"/>
</dbReference>
<name>A0A0S1SMU9_9BACT</name>
<feature type="chain" id="PRO_5009797865" evidence="5">
    <location>
        <begin position="19"/>
        <end position="771"/>
    </location>
</feature>
<evidence type="ECO:0000256" key="4">
    <source>
        <dbReference type="SAM" id="MobiDB-lite"/>
    </source>
</evidence>
<dbReference type="Pfam" id="PF00395">
    <property type="entry name" value="SLH"/>
    <property type="match status" value="2"/>
</dbReference>
<feature type="signal peptide" evidence="5">
    <location>
        <begin position="1"/>
        <end position="18"/>
    </location>
</feature>
<keyword evidence="2" id="KW-0677">Repeat</keyword>
<evidence type="ECO:0000256" key="5">
    <source>
        <dbReference type="SAM" id="SignalP"/>
    </source>
</evidence>